<accession>A0A550CUY2</accession>
<dbReference type="Proteomes" id="UP000320762">
    <property type="component" value="Unassembled WGS sequence"/>
</dbReference>
<feature type="transmembrane region" description="Helical" evidence="2">
    <location>
        <begin position="245"/>
        <end position="264"/>
    </location>
</feature>
<evidence type="ECO:0000256" key="1">
    <source>
        <dbReference type="SAM" id="MobiDB-lite"/>
    </source>
</evidence>
<name>A0A550CUY2_9AGAR</name>
<feature type="compositionally biased region" description="Basic and acidic residues" evidence="1">
    <location>
        <begin position="40"/>
        <end position="53"/>
    </location>
</feature>
<dbReference type="AlphaFoldDB" id="A0A550CUY2"/>
<keyword evidence="2" id="KW-1133">Transmembrane helix</keyword>
<evidence type="ECO:0000256" key="2">
    <source>
        <dbReference type="SAM" id="Phobius"/>
    </source>
</evidence>
<feature type="compositionally biased region" description="Basic and acidic residues" evidence="1">
    <location>
        <begin position="69"/>
        <end position="78"/>
    </location>
</feature>
<protein>
    <submittedName>
        <fullName evidence="3">Uncharacterized protein</fullName>
    </submittedName>
</protein>
<keyword evidence="2" id="KW-0812">Transmembrane</keyword>
<feature type="compositionally biased region" description="Low complexity" evidence="1">
    <location>
        <begin position="118"/>
        <end position="130"/>
    </location>
</feature>
<proteinExistence type="predicted"/>
<sequence>MPRKTATSTAASTEPQQEPRRSARLVARQTSCTTTVMTAEKQEIHANNDKGENDQPSQRKMTLRSATLVKKEDIDSKVTRPKRRIAKKDEPAVQETKTIKNEKKTVKEATARADTMSKTRSTTAASTVTRAAKRKAAVETEAAAPPAKRIRSSTNARGTTGKAQRVTGGESHVRFDLEDGSPDLEPLSSIVTQKQRAKAVTIEFLASQVPDAPEGDVHEVTYSANAVANLRPKAKRRPRRHGRKVWRWPLMFVLGFMVYAGDLLEALNLKPKEGYGVNNNALDKVLLKQFGIETGCGVSLQSSKGRDIYMLVVSCSDTPETLPYPQARIRHFQETLKTEKLPKVLTYKRPDSERHESRGRK</sequence>
<feature type="compositionally biased region" description="Basic and acidic residues" evidence="1">
    <location>
        <begin position="87"/>
        <end position="117"/>
    </location>
</feature>
<dbReference type="EMBL" id="VDMD01000002">
    <property type="protein sequence ID" value="TRM68601.1"/>
    <property type="molecule type" value="Genomic_DNA"/>
</dbReference>
<evidence type="ECO:0000313" key="4">
    <source>
        <dbReference type="Proteomes" id="UP000320762"/>
    </source>
</evidence>
<feature type="compositionally biased region" description="Polar residues" evidence="1">
    <location>
        <begin position="28"/>
        <end position="37"/>
    </location>
</feature>
<feature type="compositionally biased region" description="Polar residues" evidence="1">
    <location>
        <begin position="1"/>
        <end position="16"/>
    </location>
</feature>
<feature type="compositionally biased region" description="Polar residues" evidence="1">
    <location>
        <begin position="152"/>
        <end position="162"/>
    </location>
</feature>
<keyword evidence="4" id="KW-1185">Reference proteome</keyword>
<organism evidence="3 4">
    <name type="scientific">Schizophyllum amplum</name>
    <dbReference type="NCBI Taxonomy" id="97359"/>
    <lineage>
        <taxon>Eukaryota</taxon>
        <taxon>Fungi</taxon>
        <taxon>Dikarya</taxon>
        <taxon>Basidiomycota</taxon>
        <taxon>Agaricomycotina</taxon>
        <taxon>Agaricomycetes</taxon>
        <taxon>Agaricomycetidae</taxon>
        <taxon>Agaricales</taxon>
        <taxon>Schizophyllaceae</taxon>
        <taxon>Schizophyllum</taxon>
    </lineage>
</organism>
<feature type="region of interest" description="Disordered" evidence="1">
    <location>
        <begin position="1"/>
        <end position="179"/>
    </location>
</feature>
<gene>
    <name evidence="3" type="ORF">BD626DRAFT_626880</name>
</gene>
<keyword evidence="2" id="KW-0472">Membrane</keyword>
<reference evidence="3 4" key="1">
    <citation type="journal article" date="2019" name="New Phytol.">
        <title>Comparative genomics reveals unique wood-decay strategies and fruiting body development in the Schizophyllaceae.</title>
        <authorList>
            <person name="Almasi E."/>
            <person name="Sahu N."/>
            <person name="Krizsan K."/>
            <person name="Balint B."/>
            <person name="Kovacs G.M."/>
            <person name="Kiss B."/>
            <person name="Cseklye J."/>
            <person name="Drula E."/>
            <person name="Henrissat B."/>
            <person name="Nagy I."/>
            <person name="Chovatia M."/>
            <person name="Adam C."/>
            <person name="LaButti K."/>
            <person name="Lipzen A."/>
            <person name="Riley R."/>
            <person name="Grigoriev I.V."/>
            <person name="Nagy L.G."/>
        </authorList>
    </citation>
    <scope>NUCLEOTIDE SEQUENCE [LARGE SCALE GENOMIC DNA]</scope>
    <source>
        <strain evidence="3 4">NL-1724</strain>
    </source>
</reference>
<evidence type="ECO:0000313" key="3">
    <source>
        <dbReference type="EMBL" id="TRM68601.1"/>
    </source>
</evidence>
<comment type="caution">
    <text evidence="3">The sequence shown here is derived from an EMBL/GenBank/DDBJ whole genome shotgun (WGS) entry which is preliminary data.</text>
</comment>